<protein>
    <submittedName>
        <fullName evidence="1">Uncharacterized protein</fullName>
    </submittedName>
</protein>
<evidence type="ECO:0000313" key="1">
    <source>
        <dbReference type="EMBL" id="URE02858.1"/>
    </source>
</evidence>
<sequence>MQTPTSSNCNCRAPKLLDRVGAEEAAAAVAVRRQAERVNQAARGQSPVSKTYLEDPIPCRASNGHVLNYHQTGFDEECERVISFCIDGDFNLVLCNKSKKEVERINQEKYKQVIVQRGRKFAISFCIHWRLEQALLPWKPEEKGSNR</sequence>
<dbReference type="Proteomes" id="UP001055439">
    <property type="component" value="Chromosome 5"/>
</dbReference>
<accession>A0A9E7K1J8</accession>
<dbReference type="EMBL" id="CP097507">
    <property type="protein sequence ID" value="URE02858.1"/>
    <property type="molecule type" value="Genomic_DNA"/>
</dbReference>
<proteinExistence type="predicted"/>
<dbReference type="OrthoDB" id="10567942at2759"/>
<evidence type="ECO:0000313" key="2">
    <source>
        <dbReference type="Proteomes" id="UP001055439"/>
    </source>
</evidence>
<name>A0A9E7K1J8_9LILI</name>
<gene>
    <name evidence="1" type="ORF">MUK42_19616</name>
</gene>
<dbReference type="AlphaFoldDB" id="A0A9E7K1J8"/>
<organism evidence="1 2">
    <name type="scientific">Musa troglodytarum</name>
    <name type="common">fe'i banana</name>
    <dbReference type="NCBI Taxonomy" id="320322"/>
    <lineage>
        <taxon>Eukaryota</taxon>
        <taxon>Viridiplantae</taxon>
        <taxon>Streptophyta</taxon>
        <taxon>Embryophyta</taxon>
        <taxon>Tracheophyta</taxon>
        <taxon>Spermatophyta</taxon>
        <taxon>Magnoliopsida</taxon>
        <taxon>Liliopsida</taxon>
        <taxon>Zingiberales</taxon>
        <taxon>Musaceae</taxon>
        <taxon>Musa</taxon>
    </lineage>
</organism>
<reference evidence="1" key="1">
    <citation type="submission" date="2022-05" db="EMBL/GenBank/DDBJ databases">
        <title>The Musa troglodytarum L. genome provides insights into the mechanism of non-climacteric behaviour and enrichment of carotenoids.</title>
        <authorList>
            <person name="Wang J."/>
        </authorList>
    </citation>
    <scope>NUCLEOTIDE SEQUENCE</scope>
    <source>
        <tissue evidence="1">Leaf</tissue>
    </source>
</reference>
<keyword evidence="2" id="KW-1185">Reference proteome</keyword>